<protein>
    <recommendedName>
        <fullName evidence="2">dTDP-4-dehydrorhamnose reductase</fullName>
        <ecNumber evidence="2">1.1.1.133</ecNumber>
    </recommendedName>
</protein>
<reference evidence="5" key="1">
    <citation type="journal article" date="2015" name="MBio">
        <title>Genome-Resolved Metagenomic Analysis Reveals Roles for Candidate Phyla and Other Microbial Community Members in Biogeochemical Transformations in Oil Reservoirs.</title>
        <authorList>
            <person name="Hu P."/>
            <person name="Tom L."/>
            <person name="Singh A."/>
            <person name="Thomas B.C."/>
            <person name="Baker B.J."/>
            <person name="Piceno Y.M."/>
            <person name="Andersen G.L."/>
            <person name="Banfield J.F."/>
        </authorList>
    </citation>
    <scope>NUCLEOTIDE SEQUENCE [LARGE SCALE GENOMIC DNA]</scope>
</reference>
<evidence type="ECO:0000256" key="2">
    <source>
        <dbReference type="RuleBase" id="RU364082"/>
    </source>
</evidence>
<dbReference type="InterPro" id="IPR029903">
    <property type="entry name" value="RmlD-like-bd"/>
</dbReference>
<name>A0A101I2H1_UNCT6</name>
<dbReference type="SUPFAM" id="SSF51735">
    <property type="entry name" value="NAD(P)-binding Rossmann-fold domains"/>
    <property type="match status" value="1"/>
</dbReference>
<dbReference type="AlphaFoldDB" id="A0A101I2H1"/>
<comment type="pathway">
    <text evidence="2">Carbohydrate biosynthesis; dTDP-L-rhamnose biosynthesis.</text>
</comment>
<keyword evidence="2" id="KW-0560">Oxidoreductase</keyword>
<dbReference type="CDD" id="cd05254">
    <property type="entry name" value="dTDP_HR_like_SDR_e"/>
    <property type="match status" value="1"/>
</dbReference>
<dbReference type="Pfam" id="PF04321">
    <property type="entry name" value="RmlD_sub_bind"/>
    <property type="match status" value="1"/>
</dbReference>
<gene>
    <name evidence="4" type="ORF">XE03_0695</name>
</gene>
<accession>A0A101I2H1</accession>
<dbReference type="PANTHER" id="PTHR10491:SF4">
    <property type="entry name" value="METHIONINE ADENOSYLTRANSFERASE 2 SUBUNIT BETA"/>
    <property type="match status" value="1"/>
</dbReference>
<organism evidence="4 5">
    <name type="scientific">candidate division TA06 bacterium 34_109</name>
    <dbReference type="NCBI Taxonomy" id="1635277"/>
    <lineage>
        <taxon>Bacteria</taxon>
        <taxon>Bacteria division TA06</taxon>
    </lineage>
</organism>
<dbReference type="EMBL" id="LGGX01000004">
    <property type="protein sequence ID" value="KUK87528.1"/>
    <property type="molecule type" value="Genomic_DNA"/>
</dbReference>
<dbReference type="PANTHER" id="PTHR10491">
    <property type="entry name" value="DTDP-4-DEHYDRORHAMNOSE REDUCTASE"/>
    <property type="match status" value="1"/>
</dbReference>
<evidence type="ECO:0000313" key="5">
    <source>
        <dbReference type="Proteomes" id="UP000053467"/>
    </source>
</evidence>
<dbReference type="GO" id="GO:0008831">
    <property type="term" value="F:dTDP-4-dehydrorhamnose reductase activity"/>
    <property type="evidence" value="ECO:0007669"/>
    <property type="project" value="UniProtKB-EC"/>
</dbReference>
<sequence>MNVLILGSGGLLGNYLSKVFQKSNRVFTPSHRELNILNYEQFYSYVKEKKIELCINSAGLTNIYYCETHTEEALKVNSYAPAEIAKISKEFGCKFIHLSSGFVFNGEKKTEYVESDLPEPKTVYGFSKYKGEILILENNPDSLIIRTDEIFGYLNFTPGHNVIGFTIKKILEGRDVSLYNITTSPTYALDLSLKIEELSRKAVNLSGVLHLVNKGFVSYIDIAKFIKDFLKKNVKINVRNDELIEKIPKNCALKSEKLESLGIESMPTFEDGLKRCIKEFL</sequence>
<comment type="function">
    <text evidence="2">Catalyzes the reduction of dTDP-6-deoxy-L-lyxo-4-hexulose to yield dTDP-L-rhamnose.</text>
</comment>
<feature type="domain" description="RmlD-like substrate binding" evidence="3">
    <location>
        <begin position="1"/>
        <end position="280"/>
    </location>
</feature>
<dbReference type="GO" id="GO:0019305">
    <property type="term" value="P:dTDP-rhamnose biosynthetic process"/>
    <property type="evidence" value="ECO:0007669"/>
    <property type="project" value="UniProtKB-UniPathway"/>
</dbReference>
<evidence type="ECO:0000256" key="1">
    <source>
        <dbReference type="ARBA" id="ARBA00010944"/>
    </source>
</evidence>
<keyword evidence="2" id="KW-0521">NADP</keyword>
<dbReference type="Gene3D" id="3.90.25.10">
    <property type="entry name" value="UDP-galactose 4-epimerase, domain 1"/>
    <property type="match status" value="1"/>
</dbReference>
<dbReference type="EC" id="1.1.1.133" evidence="2"/>
<proteinExistence type="inferred from homology"/>
<evidence type="ECO:0000313" key="4">
    <source>
        <dbReference type="EMBL" id="KUK87528.1"/>
    </source>
</evidence>
<dbReference type="GO" id="GO:0005829">
    <property type="term" value="C:cytosol"/>
    <property type="evidence" value="ECO:0007669"/>
    <property type="project" value="TreeGrafter"/>
</dbReference>
<comment type="caution">
    <text evidence="4">The sequence shown here is derived from an EMBL/GenBank/DDBJ whole genome shotgun (WGS) entry which is preliminary data.</text>
</comment>
<dbReference type="Gene3D" id="3.40.50.720">
    <property type="entry name" value="NAD(P)-binding Rossmann-like Domain"/>
    <property type="match status" value="1"/>
</dbReference>
<dbReference type="InterPro" id="IPR036291">
    <property type="entry name" value="NAD(P)-bd_dom_sf"/>
</dbReference>
<dbReference type="InterPro" id="IPR005913">
    <property type="entry name" value="dTDP_dehydrorham_reduct"/>
</dbReference>
<dbReference type="UniPathway" id="UPA00124"/>
<comment type="similarity">
    <text evidence="1 2">Belongs to the dTDP-4-dehydrorhamnose reductase family.</text>
</comment>
<dbReference type="Proteomes" id="UP000053467">
    <property type="component" value="Unassembled WGS sequence"/>
</dbReference>
<evidence type="ECO:0000259" key="3">
    <source>
        <dbReference type="Pfam" id="PF04321"/>
    </source>
</evidence>